<feature type="compositionally biased region" description="Gly residues" evidence="1">
    <location>
        <begin position="106"/>
        <end position="121"/>
    </location>
</feature>
<dbReference type="OrthoDB" id="4966929at2"/>
<comment type="caution">
    <text evidence="2">The sequence shown here is derived from an EMBL/GenBank/DDBJ whole genome shotgun (WGS) entry which is preliminary data.</text>
</comment>
<feature type="compositionally biased region" description="Basic and acidic residues" evidence="1">
    <location>
        <begin position="137"/>
        <end position="166"/>
    </location>
</feature>
<feature type="region of interest" description="Disordered" evidence="1">
    <location>
        <begin position="106"/>
        <end position="219"/>
    </location>
</feature>
<sequence>MNNRLAMTLAVGAGYLLGRTKKAKLALGVGGMVLGKRLNLNPQQLTGLLTEQLKNNPQLAEVRDQLRNDLQGVGRAAATAVVTRRLDALSDRLHDRTLGVRDELGAVGGKVTGGTMPGGSAAGSDKDRDEDEDEDEAHGTRGADAERGATGKGGGTEKTEKDERPARKPARAARKAPASGAGRPAKKTASSAGSSAGKAGRAAKKTTARRRTTGGDDRG</sequence>
<protein>
    <submittedName>
        <fullName evidence="2">DNA primase</fullName>
    </submittedName>
</protein>
<reference evidence="2 3" key="1">
    <citation type="journal article" date="2014" name="Genome Announc.">
        <title>Draft Genome Sequence of Streptomyces fradiae ATCC 19609, a Strain Highly Sensitive to Antibiotics.</title>
        <authorList>
            <person name="Bekker O.B."/>
            <person name="Klimina K.M."/>
            <person name="Vatlin A.A."/>
            <person name="Zakharevich N.V."/>
            <person name="Kasianov A.S."/>
            <person name="Danilenko V.N."/>
        </authorList>
    </citation>
    <scope>NUCLEOTIDE SEQUENCE [LARGE SCALE GENOMIC DNA]</scope>
    <source>
        <strain evidence="2 3">ATCC 19609</strain>
    </source>
</reference>
<evidence type="ECO:0000256" key="1">
    <source>
        <dbReference type="SAM" id="MobiDB-lite"/>
    </source>
</evidence>
<dbReference type="AlphaFoldDB" id="A0A3R7FWG3"/>
<name>A0A3R7FWG3_9ACTN</name>
<evidence type="ECO:0000313" key="3">
    <source>
        <dbReference type="Proteomes" id="UP000028058"/>
    </source>
</evidence>
<evidence type="ECO:0000313" key="2">
    <source>
        <dbReference type="EMBL" id="RKM96382.1"/>
    </source>
</evidence>
<keyword evidence="3" id="KW-1185">Reference proteome</keyword>
<feature type="compositionally biased region" description="Basic residues" evidence="1">
    <location>
        <begin position="201"/>
        <end position="212"/>
    </location>
</feature>
<gene>
    <name evidence="2" type="ORF">SFRA_009850</name>
</gene>
<feature type="compositionally biased region" description="Low complexity" evidence="1">
    <location>
        <begin position="175"/>
        <end position="200"/>
    </location>
</feature>
<dbReference type="Proteomes" id="UP000028058">
    <property type="component" value="Unassembled WGS sequence"/>
</dbReference>
<dbReference type="EMBL" id="JNAD02000004">
    <property type="protein sequence ID" value="RKM96382.1"/>
    <property type="molecule type" value="Genomic_DNA"/>
</dbReference>
<organism evidence="2 3">
    <name type="scientific">Streptomyces xinghaiensis</name>
    <dbReference type="NCBI Taxonomy" id="1038928"/>
    <lineage>
        <taxon>Bacteria</taxon>
        <taxon>Bacillati</taxon>
        <taxon>Actinomycetota</taxon>
        <taxon>Actinomycetes</taxon>
        <taxon>Kitasatosporales</taxon>
        <taxon>Streptomycetaceae</taxon>
        <taxon>Streptomyces</taxon>
    </lineage>
</organism>
<accession>A0A3R7FWG3</accession>
<proteinExistence type="predicted"/>